<reference evidence="3" key="1">
    <citation type="submission" date="2016-06" db="UniProtKB">
        <authorList>
            <consortium name="WormBaseParasite"/>
        </authorList>
    </citation>
    <scope>IDENTIFICATION</scope>
</reference>
<dbReference type="AlphaFoldDB" id="A0A183JDU2"/>
<dbReference type="InterPro" id="IPR008978">
    <property type="entry name" value="HSP20-like_chaperone"/>
</dbReference>
<dbReference type="SUPFAM" id="SSF49764">
    <property type="entry name" value="HSP20-like chaperones"/>
    <property type="match status" value="1"/>
</dbReference>
<dbReference type="EMBL" id="UZAK01000632">
    <property type="protein sequence ID" value="VDO64204.1"/>
    <property type="molecule type" value="Genomic_DNA"/>
</dbReference>
<gene>
    <name evidence="1" type="ORF">SCUD_LOCUS855</name>
</gene>
<keyword evidence="2" id="KW-1185">Reference proteome</keyword>
<dbReference type="WBParaSite" id="SCUD_0000085401-mRNA-1">
    <property type="protein sequence ID" value="SCUD_0000085401-mRNA-1"/>
    <property type="gene ID" value="SCUD_0000085401"/>
</dbReference>
<accession>A0A183JDU2</accession>
<evidence type="ECO:0000313" key="1">
    <source>
        <dbReference type="EMBL" id="VDO64204.1"/>
    </source>
</evidence>
<reference evidence="1 2" key="2">
    <citation type="submission" date="2018-11" db="EMBL/GenBank/DDBJ databases">
        <authorList>
            <consortium name="Pathogen Informatics"/>
        </authorList>
    </citation>
    <scope>NUCLEOTIDE SEQUENCE [LARGE SCALE GENOMIC DNA]</scope>
    <source>
        <strain evidence="1">Dakar</strain>
        <strain evidence="2">Dakar, Senegal</strain>
    </source>
</reference>
<organism evidence="3">
    <name type="scientific">Schistosoma curassoni</name>
    <dbReference type="NCBI Taxonomy" id="6186"/>
    <lineage>
        <taxon>Eukaryota</taxon>
        <taxon>Metazoa</taxon>
        <taxon>Spiralia</taxon>
        <taxon>Lophotrochozoa</taxon>
        <taxon>Platyhelminthes</taxon>
        <taxon>Trematoda</taxon>
        <taxon>Digenea</taxon>
        <taxon>Strigeidida</taxon>
        <taxon>Schistosomatoidea</taxon>
        <taxon>Schistosomatidae</taxon>
        <taxon>Schistosoma</taxon>
    </lineage>
</organism>
<dbReference type="Proteomes" id="UP000279833">
    <property type="component" value="Unassembled WGS sequence"/>
</dbReference>
<proteinExistence type="predicted"/>
<dbReference type="OrthoDB" id="6231385at2759"/>
<protein>
    <submittedName>
        <fullName evidence="3">CS domain-containing protein</fullName>
    </submittedName>
</protein>
<evidence type="ECO:0000313" key="2">
    <source>
        <dbReference type="Proteomes" id="UP000279833"/>
    </source>
</evidence>
<evidence type="ECO:0000313" key="3">
    <source>
        <dbReference type="WBParaSite" id="SCUD_0000085401-mRNA-1"/>
    </source>
</evidence>
<dbReference type="Gene3D" id="2.60.40.790">
    <property type="match status" value="1"/>
</dbReference>
<name>A0A183JDU2_9TREM</name>
<sequence length="137" mass="15567">MAYSSRDDNSVVPNYALDTSLATNKLRITIQIHGLKSSTILEFHKKLIPKLYKKASNGEIVFHLSNDGFLFEFHGLDSLKDCNYRLHVNKLPGTLDNKRSQLIVREDAVEIILIKIDDSSWSSVISEGLHIIENEKK</sequence>